<sequence length="204" mass="22632">MTLALTAPFRRLLALAALVAASLSLAGCGAINRVPTLEEQAKARWSEVQNQYQRRADLIPNLVETVKGFARQEEKVLTEVVEARANATKVTIDASKLTDPEAVKRFQEAQQQLSGALGRLLAVSENYPDLKSNQNFLALQSQLEGTENRIAVARRDYIAAVQAYNTELRTFPGRWIASWLYPEAKPMATFETAQENQAPPKVTF</sequence>
<evidence type="ECO:0000256" key="1">
    <source>
        <dbReference type="ARBA" id="ARBA00004167"/>
    </source>
</evidence>
<dbReference type="PANTHER" id="PTHR34478">
    <property type="entry name" value="PROTEIN LEMA"/>
    <property type="match status" value="1"/>
</dbReference>
<accession>A0ABU1DH99</accession>
<dbReference type="Pfam" id="PF04011">
    <property type="entry name" value="LemA"/>
    <property type="match status" value="1"/>
</dbReference>
<evidence type="ECO:0000313" key="7">
    <source>
        <dbReference type="EMBL" id="MDR4307462.1"/>
    </source>
</evidence>
<feature type="signal peptide" evidence="6">
    <location>
        <begin position="1"/>
        <end position="26"/>
    </location>
</feature>
<reference evidence="7" key="1">
    <citation type="submission" date="2020-10" db="EMBL/GenBank/DDBJ databases">
        <authorList>
            <person name="Abbas A."/>
            <person name="Razzaq R."/>
            <person name="Waqas M."/>
            <person name="Abbas N."/>
            <person name="Nielsen T.K."/>
            <person name="Hansen L.H."/>
            <person name="Hussain S."/>
            <person name="Shahid M."/>
        </authorList>
    </citation>
    <scope>NUCLEOTIDE SEQUENCE</scope>
    <source>
        <strain evidence="7">S14</strain>
    </source>
</reference>
<keyword evidence="3" id="KW-0812">Transmembrane</keyword>
<comment type="caution">
    <text evidence="7">The sequence shown here is derived from an EMBL/GenBank/DDBJ whole genome shotgun (WGS) entry which is preliminary data.</text>
</comment>
<evidence type="ECO:0000256" key="3">
    <source>
        <dbReference type="ARBA" id="ARBA00022692"/>
    </source>
</evidence>
<protein>
    <submittedName>
        <fullName evidence="7">LemA family protein</fullName>
    </submittedName>
</protein>
<dbReference type="InterPro" id="IPR023353">
    <property type="entry name" value="LemA-like_dom_sf"/>
</dbReference>
<dbReference type="SUPFAM" id="SSF140478">
    <property type="entry name" value="LemA-like"/>
    <property type="match status" value="1"/>
</dbReference>
<dbReference type="PANTHER" id="PTHR34478:SF2">
    <property type="entry name" value="MEMBRANE PROTEIN"/>
    <property type="match status" value="1"/>
</dbReference>
<evidence type="ECO:0000256" key="4">
    <source>
        <dbReference type="ARBA" id="ARBA00022989"/>
    </source>
</evidence>
<keyword evidence="8" id="KW-1185">Reference proteome</keyword>
<gene>
    <name evidence="7" type="ORF">IHQ68_12625</name>
</gene>
<evidence type="ECO:0000256" key="6">
    <source>
        <dbReference type="SAM" id="SignalP"/>
    </source>
</evidence>
<keyword evidence="5" id="KW-0472">Membrane</keyword>
<comment type="similarity">
    <text evidence="2">Belongs to the LemA family.</text>
</comment>
<evidence type="ECO:0000313" key="8">
    <source>
        <dbReference type="Proteomes" id="UP001181622"/>
    </source>
</evidence>
<dbReference type="EMBL" id="JADBEO010000025">
    <property type="protein sequence ID" value="MDR4307462.1"/>
    <property type="molecule type" value="Genomic_DNA"/>
</dbReference>
<name>A0ABU1DH99_9HYPH</name>
<organism evidence="7 8">
    <name type="scientific">Chelatococcus sambhunathii</name>
    <dbReference type="NCBI Taxonomy" id="363953"/>
    <lineage>
        <taxon>Bacteria</taxon>
        <taxon>Pseudomonadati</taxon>
        <taxon>Pseudomonadota</taxon>
        <taxon>Alphaproteobacteria</taxon>
        <taxon>Hyphomicrobiales</taxon>
        <taxon>Chelatococcaceae</taxon>
        <taxon>Chelatococcus</taxon>
    </lineage>
</organism>
<dbReference type="InterPro" id="IPR007156">
    <property type="entry name" value="MamQ_LemA"/>
</dbReference>
<keyword evidence="6" id="KW-0732">Signal</keyword>
<dbReference type="Proteomes" id="UP001181622">
    <property type="component" value="Unassembled WGS sequence"/>
</dbReference>
<proteinExistence type="inferred from homology"/>
<keyword evidence="4" id="KW-1133">Transmembrane helix</keyword>
<comment type="subcellular location">
    <subcellularLocation>
        <location evidence="1">Membrane</location>
        <topology evidence="1">Single-pass membrane protein</topology>
    </subcellularLocation>
</comment>
<evidence type="ECO:0000256" key="2">
    <source>
        <dbReference type="ARBA" id="ARBA00008854"/>
    </source>
</evidence>
<dbReference type="Gene3D" id="1.20.1440.20">
    <property type="entry name" value="LemA-like domain"/>
    <property type="match status" value="1"/>
</dbReference>
<feature type="chain" id="PRO_5046628437" evidence="6">
    <location>
        <begin position="27"/>
        <end position="204"/>
    </location>
</feature>
<evidence type="ECO:0000256" key="5">
    <source>
        <dbReference type="ARBA" id="ARBA00023136"/>
    </source>
</evidence>